<gene>
    <name evidence="1" type="ORF">VP153_00020</name>
</gene>
<dbReference type="GO" id="GO:0047475">
    <property type="term" value="F:phenylacetate-CoA ligase activity"/>
    <property type="evidence" value="ECO:0007669"/>
    <property type="project" value="UniProtKB-EC"/>
</dbReference>
<sequence>MYKCIYKVGEFIRNNKISKHYKRLKLEQYYSDDELKKVQTERLRKLIRHAKETTAYYQVAFKNINVDTFEVEDLYQIPILTKKKFRENSSDFFSNKFKKKDCFYSETSGSSGEPLVFYRDRDWDAAHRAAILRGYSWHDVKPWNRSIYFWGFMFSPLSKLKVRILDLLQNRYRVFTYTDESFGKIVEKVESSEYIEGYSSSINKLATTVIDKNISVDSKKLKLIKCTSEKIYDSYKHNVKVAFGKDIVSEYGAAETGIIAFSCEKGEMHITEENVILEIVDGRAVVTNLFSFSMPLIRYDLGDYVSISSERCQCGRKHRLVKDVLGRVGKDILGEKEIYPSLVLYYIFKKLAINYNIALSYQGVQYKSGHLTIYLYPDGELSSLISSKILEVCSEFFKDDIIVSIETKNPVDRNEKMKDFVSYL</sequence>
<evidence type="ECO:0000313" key="1">
    <source>
        <dbReference type="EMBL" id="QOS14845.1"/>
    </source>
</evidence>
<dbReference type="AlphaFoldDB" id="A0A7M3VHV3"/>
<proteinExistence type="predicted"/>
<dbReference type="InterPro" id="IPR053158">
    <property type="entry name" value="CapK_Type1_Caps_Biosynth"/>
</dbReference>
<organism evidence="1">
    <name type="scientific">Vibrio parahaemolyticus</name>
    <dbReference type="NCBI Taxonomy" id="670"/>
    <lineage>
        <taxon>Bacteria</taxon>
        <taxon>Pseudomonadati</taxon>
        <taxon>Pseudomonadota</taxon>
        <taxon>Gammaproteobacteria</taxon>
        <taxon>Vibrionales</taxon>
        <taxon>Vibrionaceae</taxon>
        <taxon>Vibrio</taxon>
    </lineage>
</organism>
<name>A0A7M3VHV3_VIBPH</name>
<dbReference type="SUPFAM" id="SSF56801">
    <property type="entry name" value="Acetyl-CoA synthetase-like"/>
    <property type="match status" value="1"/>
</dbReference>
<dbReference type="PANTHER" id="PTHR36932">
    <property type="entry name" value="CAPSULAR POLYSACCHARIDE BIOSYNTHESIS PROTEIN"/>
    <property type="match status" value="1"/>
</dbReference>
<dbReference type="PANTHER" id="PTHR36932:SF1">
    <property type="entry name" value="CAPSULAR POLYSACCHARIDE BIOSYNTHESIS PROTEIN"/>
    <property type="match status" value="1"/>
</dbReference>
<dbReference type="InterPro" id="IPR042099">
    <property type="entry name" value="ANL_N_sf"/>
</dbReference>
<dbReference type="Gene3D" id="3.40.50.12780">
    <property type="entry name" value="N-terminal domain of ligase-like"/>
    <property type="match status" value="1"/>
</dbReference>
<dbReference type="EC" id="6.2.1.30" evidence="1"/>
<keyword evidence="1" id="KW-0436">Ligase</keyword>
<accession>A0A7M3VHV3</accession>
<reference evidence="1" key="1">
    <citation type="submission" date="2020-08" db="EMBL/GenBank/DDBJ databases">
        <title>Genetic structure, function and evolution of capsule biosynthesis loci in Vibrio parahaemolyticus.</title>
        <authorList>
            <person name="Li L."/>
            <person name="Bian S."/>
        </authorList>
    </citation>
    <scope>NUCLEOTIDE SEQUENCE</scope>
    <source>
        <strain evidence="1">VP153</strain>
    </source>
</reference>
<dbReference type="EMBL" id="MT898008">
    <property type="protein sequence ID" value="QOS14845.1"/>
    <property type="molecule type" value="Genomic_DNA"/>
</dbReference>
<protein>
    <submittedName>
        <fullName evidence="1">Phenylacetate-coenzyme A ligase</fullName>
        <ecNumber evidence="1">6.2.1.30</ecNumber>
    </submittedName>
</protein>